<evidence type="ECO:0000313" key="1">
    <source>
        <dbReference type="EMBL" id="PRP97583.1"/>
    </source>
</evidence>
<organism evidence="1 2">
    <name type="scientific">Enhygromyxa salina</name>
    <dbReference type="NCBI Taxonomy" id="215803"/>
    <lineage>
        <taxon>Bacteria</taxon>
        <taxon>Pseudomonadati</taxon>
        <taxon>Myxococcota</taxon>
        <taxon>Polyangia</taxon>
        <taxon>Nannocystales</taxon>
        <taxon>Nannocystaceae</taxon>
        <taxon>Enhygromyxa</taxon>
    </lineage>
</organism>
<proteinExistence type="predicted"/>
<keyword evidence="2" id="KW-1185">Reference proteome</keyword>
<dbReference type="OrthoDB" id="9832025at2"/>
<name>A0A2S9XXL0_9BACT</name>
<evidence type="ECO:0000313" key="2">
    <source>
        <dbReference type="Proteomes" id="UP000237968"/>
    </source>
</evidence>
<protein>
    <submittedName>
        <fullName evidence="1">Uncharacterized protein</fullName>
    </submittedName>
</protein>
<dbReference type="RefSeq" id="WP_106392630.1">
    <property type="nucleotide sequence ID" value="NZ_PVNK01000152.1"/>
</dbReference>
<dbReference type="AlphaFoldDB" id="A0A2S9XXL0"/>
<gene>
    <name evidence="1" type="ORF">ENSA5_32760</name>
</gene>
<sequence length="341" mass="37399">MTDAPPPFQLDLCSAHGRKVASAAQIDDCFDVREWTSWLRIRSEVSGYIPPSVAPSDDEATAFVPPVFERDGLAVLVVARSFEDLTGSAIGLFYMRLDKQALEGIRAAVEQTPWIDLPRPIGGEFTAPQIRLHYARPGFVVQREFNAASGNFIEAIGPLWQLLCRHSERVAANACATLEMSLRADPDPESPRTWRLTLTLRNLGHDPIVLTDPRVPSTDGGPPRLELRFGNEPADPLWPLVETTPIATPSLPGDAGQVVTLAHRKRLEIEIPWTPPGPGHYRVLATWRDYRGPLEAVPGQTPFMPLPPSGPPYFGSGPYPIRGALFGRVLVEVPPPDSTTC</sequence>
<accession>A0A2S9XXL0</accession>
<dbReference type="Proteomes" id="UP000237968">
    <property type="component" value="Unassembled WGS sequence"/>
</dbReference>
<comment type="caution">
    <text evidence="1">The sequence shown here is derived from an EMBL/GenBank/DDBJ whole genome shotgun (WGS) entry which is preliminary data.</text>
</comment>
<reference evidence="1 2" key="1">
    <citation type="submission" date="2018-03" db="EMBL/GenBank/DDBJ databases">
        <title>Draft Genome Sequences of the Obligatory Marine Myxobacteria Enhygromyxa salina SWB005.</title>
        <authorList>
            <person name="Poehlein A."/>
            <person name="Moghaddam J.A."/>
            <person name="Harms H."/>
            <person name="Alanjari M."/>
            <person name="Koenig G.M."/>
            <person name="Daniel R."/>
            <person name="Schaeberle T.F."/>
        </authorList>
    </citation>
    <scope>NUCLEOTIDE SEQUENCE [LARGE SCALE GENOMIC DNA]</scope>
    <source>
        <strain evidence="1 2">SWB005</strain>
    </source>
</reference>
<dbReference type="EMBL" id="PVNK01000152">
    <property type="protein sequence ID" value="PRP97583.1"/>
    <property type="molecule type" value="Genomic_DNA"/>
</dbReference>